<feature type="compositionally biased region" description="Low complexity" evidence="1">
    <location>
        <begin position="61"/>
        <end position="74"/>
    </location>
</feature>
<name>A0A1F7UJX6_9BACT</name>
<dbReference type="EMBL" id="MGEH01000028">
    <property type="protein sequence ID" value="OGL78580.1"/>
    <property type="molecule type" value="Genomic_DNA"/>
</dbReference>
<feature type="region of interest" description="Disordered" evidence="1">
    <location>
        <begin position="51"/>
        <end position="74"/>
    </location>
</feature>
<evidence type="ECO:0000256" key="2">
    <source>
        <dbReference type="SAM" id="Phobius"/>
    </source>
</evidence>
<feature type="transmembrane region" description="Helical" evidence="2">
    <location>
        <begin position="7"/>
        <end position="34"/>
    </location>
</feature>
<dbReference type="STRING" id="1802399.A3E39_02110"/>
<gene>
    <name evidence="3" type="ORF">A3E39_02110</name>
</gene>
<dbReference type="AlphaFoldDB" id="A0A1F7UJX6"/>
<dbReference type="Proteomes" id="UP000176603">
    <property type="component" value="Unassembled WGS sequence"/>
</dbReference>
<keyword evidence="2" id="KW-0812">Transmembrane</keyword>
<evidence type="ECO:0000256" key="1">
    <source>
        <dbReference type="SAM" id="MobiDB-lite"/>
    </source>
</evidence>
<accession>A0A1F7UJX6</accession>
<protein>
    <submittedName>
        <fullName evidence="3">Uncharacterized protein</fullName>
    </submittedName>
</protein>
<keyword evidence="2" id="KW-1133">Transmembrane helix</keyword>
<evidence type="ECO:0000313" key="3">
    <source>
        <dbReference type="EMBL" id="OGL78580.1"/>
    </source>
</evidence>
<keyword evidence="2" id="KW-0472">Membrane</keyword>
<organism evidence="3 4">
    <name type="scientific">Candidatus Uhrbacteria bacterium RIFCSPHIGHO2_12_FULL_60_25</name>
    <dbReference type="NCBI Taxonomy" id="1802399"/>
    <lineage>
        <taxon>Bacteria</taxon>
        <taxon>Candidatus Uhriibacteriota</taxon>
    </lineage>
</organism>
<sequence>MDRRTKFILFIVGAIILFGLVVWLIVLPTLAPLFPAKSVVQPPILPSSLTPPVVQPGTSQPGGATPTGAPTAPGVATFIPRPSANPDAEQIASLSSRAGILSERVESGSSANGFSNLDDAAIDVSPALADAFRSMKADLRKKYPVTDPTYFTIARRLLETPESDTITGPTFKVAVQLQVQVREGDNTSTVYLESTVTFTKSGDTWIGSGYSTKPFTP</sequence>
<reference evidence="3 4" key="1">
    <citation type="journal article" date="2016" name="Nat. Commun.">
        <title>Thousands of microbial genomes shed light on interconnected biogeochemical processes in an aquifer system.</title>
        <authorList>
            <person name="Anantharaman K."/>
            <person name="Brown C.T."/>
            <person name="Hug L.A."/>
            <person name="Sharon I."/>
            <person name="Castelle C.J."/>
            <person name="Probst A.J."/>
            <person name="Thomas B.C."/>
            <person name="Singh A."/>
            <person name="Wilkins M.J."/>
            <person name="Karaoz U."/>
            <person name="Brodie E.L."/>
            <person name="Williams K.H."/>
            <person name="Hubbard S.S."/>
            <person name="Banfield J.F."/>
        </authorList>
    </citation>
    <scope>NUCLEOTIDE SEQUENCE [LARGE SCALE GENOMIC DNA]</scope>
</reference>
<comment type="caution">
    <text evidence="3">The sequence shown here is derived from an EMBL/GenBank/DDBJ whole genome shotgun (WGS) entry which is preliminary data.</text>
</comment>
<evidence type="ECO:0000313" key="4">
    <source>
        <dbReference type="Proteomes" id="UP000176603"/>
    </source>
</evidence>
<proteinExistence type="predicted"/>